<protein>
    <submittedName>
        <fullName evidence="1">Uncharacterized protein</fullName>
    </submittedName>
</protein>
<gene>
    <name evidence="1" type="ORF">ERS852582_00067</name>
</gene>
<dbReference type="Proteomes" id="UP000095649">
    <property type="component" value="Unassembled WGS sequence"/>
</dbReference>
<organism evidence="1 2">
    <name type="scientific">Faecalibacterium prausnitzii</name>
    <dbReference type="NCBI Taxonomy" id="853"/>
    <lineage>
        <taxon>Bacteria</taxon>
        <taxon>Bacillati</taxon>
        <taxon>Bacillota</taxon>
        <taxon>Clostridia</taxon>
        <taxon>Eubacteriales</taxon>
        <taxon>Oscillospiraceae</taxon>
        <taxon>Faecalibacterium</taxon>
    </lineage>
</organism>
<dbReference type="EMBL" id="CYXN01000001">
    <property type="protein sequence ID" value="CUM69275.1"/>
    <property type="molecule type" value="Genomic_DNA"/>
</dbReference>
<proteinExistence type="predicted"/>
<reference evidence="1 2" key="1">
    <citation type="submission" date="2015-09" db="EMBL/GenBank/DDBJ databases">
        <authorList>
            <consortium name="Pathogen Informatics"/>
        </authorList>
    </citation>
    <scope>NUCLEOTIDE SEQUENCE [LARGE SCALE GENOMIC DNA]</scope>
    <source>
        <strain evidence="1 2">2789STDY5834970</strain>
    </source>
</reference>
<evidence type="ECO:0000313" key="1">
    <source>
        <dbReference type="EMBL" id="CUM69275.1"/>
    </source>
</evidence>
<name>A0A173QUK1_9FIRM</name>
<evidence type="ECO:0000313" key="2">
    <source>
        <dbReference type="Proteomes" id="UP000095649"/>
    </source>
</evidence>
<sequence length="122" mass="13579">MKRIYACILIVAALLGVSLYSSGRVQGFAQDISADLDCALEAVRQKDFSTARQALAEGAELCDTMRETMSHLLRTADYTELEAALRAADGYLEQQATEEALGELRRAQVEVERLEWLARRLV</sequence>
<dbReference type="OrthoDB" id="1858785at2"/>
<accession>A0A173QUK1</accession>
<dbReference type="AlphaFoldDB" id="A0A173QUK1"/>
<dbReference type="RefSeq" id="WP_055184290.1">
    <property type="nucleotide sequence ID" value="NZ_CYXN01000001.1"/>
</dbReference>